<dbReference type="AlphaFoldDB" id="A0A0F9KKS2"/>
<protein>
    <submittedName>
        <fullName evidence="1">Uncharacterized protein</fullName>
    </submittedName>
</protein>
<proteinExistence type="predicted"/>
<organism evidence="1">
    <name type="scientific">marine sediment metagenome</name>
    <dbReference type="NCBI Taxonomy" id="412755"/>
    <lineage>
        <taxon>unclassified sequences</taxon>
        <taxon>metagenomes</taxon>
        <taxon>ecological metagenomes</taxon>
    </lineage>
</organism>
<dbReference type="EMBL" id="LAZR01013264">
    <property type="protein sequence ID" value="KKM22763.1"/>
    <property type="molecule type" value="Genomic_DNA"/>
</dbReference>
<accession>A0A0F9KKS2</accession>
<comment type="caution">
    <text evidence="1">The sequence shown here is derived from an EMBL/GenBank/DDBJ whole genome shotgun (WGS) entry which is preliminary data.</text>
</comment>
<evidence type="ECO:0000313" key="1">
    <source>
        <dbReference type="EMBL" id="KKM22763.1"/>
    </source>
</evidence>
<gene>
    <name evidence="1" type="ORF">LCGC14_1622020</name>
</gene>
<reference evidence="1" key="1">
    <citation type="journal article" date="2015" name="Nature">
        <title>Complex archaea that bridge the gap between prokaryotes and eukaryotes.</title>
        <authorList>
            <person name="Spang A."/>
            <person name="Saw J.H."/>
            <person name="Jorgensen S.L."/>
            <person name="Zaremba-Niedzwiedzka K."/>
            <person name="Martijn J."/>
            <person name="Lind A.E."/>
            <person name="van Eijk R."/>
            <person name="Schleper C."/>
            <person name="Guy L."/>
            <person name="Ettema T.J."/>
        </authorList>
    </citation>
    <scope>NUCLEOTIDE SEQUENCE</scope>
</reference>
<name>A0A0F9KKS2_9ZZZZ</name>
<sequence>MKEGDRFGMLTVLGEAGRDRFRHILWRCRCDCGIELLAPGSRLKIGDRKTCGRHRIRQPRRYYPEKQRQYYYDPVQHERHVARYTTNHAVKARTLVKRPCVQCGSPDSQAHHLDYSQPLKVQWLCVPCHNLEHPKRKALILALEKAVGKET</sequence>